<dbReference type="KEGG" id="maqe:RJ40_03850"/>
<evidence type="ECO:0000313" key="2">
    <source>
        <dbReference type="Proteomes" id="UP001042704"/>
    </source>
</evidence>
<gene>
    <name evidence="1" type="ORF">RJ40_03850</name>
</gene>
<proteinExistence type="predicted"/>
<accession>A0A8A3S3G5</accession>
<dbReference type="Proteomes" id="UP001042704">
    <property type="component" value="Chromosome"/>
</dbReference>
<keyword evidence="2" id="KW-1185">Reference proteome</keyword>
<dbReference type="EMBL" id="CP036172">
    <property type="protein sequence ID" value="QSZ66688.1"/>
    <property type="molecule type" value="Genomic_DNA"/>
</dbReference>
<reference evidence="1" key="2">
    <citation type="submission" date="2019-02" db="EMBL/GenBank/DDBJ databases">
        <authorList>
            <person name="Chen S.-C."/>
            <person name="Chien H.-H."/>
            <person name="Lai M.-C."/>
        </authorList>
    </citation>
    <scope>NUCLEOTIDE SEQUENCE</scope>
    <source>
        <strain evidence="1">N2F9704</strain>
    </source>
</reference>
<organism evidence="1 2">
    <name type="scientific">Methanofollis aquaemaris</name>
    <dbReference type="NCBI Taxonomy" id="126734"/>
    <lineage>
        <taxon>Archaea</taxon>
        <taxon>Methanobacteriati</taxon>
        <taxon>Methanobacteriota</taxon>
        <taxon>Stenosarchaea group</taxon>
        <taxon>Methanomicrobia</taxon>
        <taxon>Methanomicrobiales</taxon>
        <taxon>Methanomicrobiaceae</taxon>
        <taxon>Methanofollis</taxon>
    </lineage>
</organism>
<reference evidence="1" key="1">
    <citation type="journal article" date="2001" name="Int. J. Syst. Evol. Microbiol.">
        <title>Methanofollis aquaemaris sp. nov., a methanogen isolated from an aquaculture fish pond.</title>
        <authorList>
            <person name="Lai M.C."/>
            <person name="Chen S.C."/>
        </authorList>
    </citation>
    <scope>NUCLEOTIDE SEQUENCE</scope>
    <source>
        <strain evidence="1">N2F9704</strain>
    </source>
</reference>
<sequence length="209" mass="22817">MRRPTACLIVWCLAGLTICGVSAMAPPAWIGPGTTVTYEAALTPYYAIDSDDPLERWVHYEGTGVYAFWIDRVMERDETGYSGDSTVISAFDGSTMVEGEWSYQAGDPGMGLFWVDLDGVAFSAENLVAEGPMEVAGEIWDAQAYYYASIGNTFDVRFIVDKESGLLLSKTEGLTGADGRMQRAIYVLQSIENPQPGMGRPENTTSCQE</sequence>
<evidence type="ECO:0000313" key="1">
    <source>
        <dbReference type="EMBL" id="QSZ66688.1"/>
    </source>
</evidence>
<protein>
    <submittedName>
        <fullName evidence="1">Uncharacterized protein</fullName>
    </submittedName>
</protein>
<name>A0A8A3S3G5_9EURY</name>
<dbReference type="GeneID" id="76423466"/>
<dbReference type="AlphaFoldDB" id="A0A8A3S3G5"/>
<dbReference type="RefSeq" id="WP_265582047.1">
    <property type="nucleotide sequence ID" value="NZ_CP036172.1"/>
</dbReference>